<keyword evidence="1" id="KW-0812">Transmembrane</keyword>
<comment type="caution">
    <text evidence="2">The sequence shown here is derived from an EMBL/GenBank/DDBJ whole genome shotgun (WGS) entry which is preliminary data.</text>
</comment>
<dbReference type="AlphaFoldDB" id="A0A4V2RIS0"/>
<keyword evidence="3" id="KW-1185">Reference proteome</keyword>
<feature type="transmembrane region" description="Helical" evidence="1">
    <location>
        <begin position="106"/>
        <end position="125"/>
    </location>
</feature>
<reference evidence="2 3" key="1">
    <citation type="submission" date="2019-03" db="EMBL/GenBank/DDBJ databases">
        <title>Genomic Encyclopedia of Type Strains, Phase IV (KMG-IV): sequencing the most valuable type-strain genomes for metagenomic binning, comparative biology and taxonomic classification.</title>
        <authorList>
            <person name="Goeker M."/>
        </authorList>
    </citation>
    <scope>NUCLEOTIDE SEQUENCE [LARGE SCALE GENOMIC DNA]</scope>
    <source>
        <strain evidence="2 3">DSM 18401</strain>
    </source>
</reference>
<evidence type="ECO:0008006" key="4">
    <source>
        <dbReference type="Google" id="ProtNLM"/>
    </source>
</evidence>
<feature type="transmembrane region" description="Helical" evidence="1">
    <location>
        <begin position="76"/>
        <end position="94"/>
    </location>
</feature>
<keyword evidence="1" id="KW-0472">Membrane</keyword>
<feature type="transmembrane region" description="Helical" evidence="1">
    <location>
        <begin position="12"/>
        <end position="31"/>
    </location>
</feature>
<evidence type="ECO:0000256" key="1">
    <source>
        <dbReference type="SAM" id="Phobius"/>
    </source>
</evidence>
<proteinExistence type="predicted"/>
<evidence type="ECO:0000313" key="3">
    <source>
        <dbReference type="Proteomes" id="UP000295351"/>
    </source>
</evidence>
<dbReference type="RefSeq" id="WP_133034553.1">
    <property type="nucleotide sequence ID" value="NZ_BAABEI010000012.1"/>
</dbReference>
<accession>A0A4V2RIS0</accession>
<keyword evidence="1" id="KW-1133">Transmembrane helix</keyword>
<dbReference type="EMBL" id="SLVX01000007">
    <property type="protein sequence ID" value="TCN45360.1"/>
    <property type="molecule type" value="Genomic_DNA"/>
</dbReference>
<protein>
    <recommendedName>
        <fullName evidence="4">DUF4345 domain-containing protein</fullName>
    </recommendedName>
</protein>
<evidence type="ECO:0000313" key="2">
    <source>
        <dbReference type="EMBL" id="TCN45360.1"/>
    </source>
</evidence>
<dbReference type="Proteomes" id="UP000295351">
    <property type="component" value="Unassembled WGS sequence"/>
</dbReference>
<feature type="transmembrane region" description="Helical" evidence="1">
    <location>
        <begin position="52"/>
        <end position="70"/>
    </location>
</feature>
<name>A0A4V2RIS0_SHIGR</name>
<sequence length="127" mass="13122">MEFYIPTETGEFLAFCAAIATVLFGLFALFAPGTALKLAGLQVRDGTSEGYAFARSAGGFYAGIAIVALLMAQSWIYMAIGGGFALAAFGRILSLMSDGSFTLKNLAALAAQAVLAALPLGYAFGFL</sequence>
<organism evidence="2 3">
    <name type="scientific">Shinella granuli</name>
    <dbReference type="NCBI Taxonomy" id="323621"/>
    <lineage>
        <taxon>Bacteria</taxon>
        <taxon>Pseudomonadati</taxon>
        <taxon>Pseudomonadota</taxon>
        <taxon>Alphaproteobacteria</taxon>
        <taxon>Hyphomicrobiales</taxon>
        <taxon>Rhizobiaceae</taxon>
        <taxon>Shinella</taxon>
    </lineage>
</organism>
<gene>
    <name evidence="2" type="ORF">EV665_107195</name>
</gene>